<dbReference type="KEGG" id="hmr:Hipma_0903"/>
<dbReference type="EMBL" id="CP002606">
    <property type="protein sequence ID" value="AEA33873.1"/>
    <property type="molecule type" value="Genomic_DNA"/>
</dbReference>
<name>F2LVT9_HIPMA</name>
<dbReference type="InParanoid" id="F2LVT9"/>
<sequence>MFTLKCTGCKAKLMRYRKIGKGRLLRCYKDRIKEDYTIKEGNKVFCPNCGNLFGIDYGAFIKVRKGSFTQKGSYE</sequence>
<organism evidence="1 2">
    <name type="scientific">Hippea maritima (strain ATCC 700847 / DSM 10411 / MH2)</name>
    <dbReference type="NCBI Taxonomy" id="760142"/>
    <lineage>
        <taxon>Bacteria</taxon>
        <taxon>Pseudomonadati</taxon>
        <taxon>Campylobacterota</taxon>
        <taxon>Desulfurellia</taxon>
        <taxon>Desulfurellales</taxon>
        <taxon>Hippeaceae</taxon>
        <taxon>Hippea</taxon>
    </lineage>
</organism>
<reference evidence="2" key="2">
    <citation type="submission" date="2011-03" db="EMBL/GenBank/DDBJ databases">
        <title>The complete genome of Hippea maritima DSM 10411.</title>
        <authorList>
            <consortium name="US DOE Joint Genome Institute (JGI-PGF)"/>
            <person name="Lucas S."/>
            <person name="Copeland A."/>
            <person name="Lapidus A."/>
            <person name="Bruce D."/>
            <person name="Goodwin L."/>
            <person name="Pitluck S."/>
            <person name="Peters L."/>
            <person name="Kyrpides N."/>
            <person name="Mavromatis K."/>
            <person name="Pagani I."/>
            <person name="Ivanova N."/>
            <person name="Mikhailova N."/>
            <person name="Lu M."/>
            <person name="Detter J.C."/>
            <person name="Tapia R."/>
            <person name="Han C."/>
            <person name="Land M."/>
            <person name="Hauser L."/>
            <person name="Markowitz V."/>
            <person name="Cheng J.-F."/>
            <person name="Hugenholtz P."/>
            <person name="Woyke T."/>
            <person name="Wu D."/>
            <person name="Spring S."/>
            <person name="Schroeder M."/>
            <person name="Brambilla E."/>
            <person name="Klenk H.-P."/>
            <person name="Eisen J.A."/>
        </authorList>
    </citation>
    <scope>NUCLEOTIDE SEQUENCE [LARGE SCALE GENOMIC DNA]</scope>
    <source>
        <strain evidence="2">ATCC 700847 / DSM 10411 / MH2</strain>
    </source>
</reference>
<proteinExistence type="predicted"/>
<dbReference type="Proteomes" id="UP000008139">
    <property type="component" value="Chromosome"/>
</dbReference>
<evidence type="ECO:0000313" key="1">
    <source>
        <dbReference type="EMBL" id="AEA33873.1"/>
    </source>
</evidence>
<evidence type="ECO:0000313" key="2">
    <source>
        <dbReference type="Proteomes" id="UP000008139"/>
    </source>
</evidence>
<dbReference type="AlphaFoldDB" id="F2LVT9"/>
<protein>
    <submittedName>
        <fullName evidence="1">Uncharacterized protein</fullName>
    </submittedName>
</protein>
<dbReference type="OrthoDB" id="5471847at2"/>
<keyword evidence="2" id="KW-1185">Reference proteome</keyword>
<reference evidence="1 2" key="1">
    <citation type="journal article" date="2011" name="Stand. Genomic Sci.">
        <title>Complete genome sequence of the thermophilic sulfur-reducer Hippea maritima type strain (MH(2)).</title>
        <authorList>
            <person name="Huntemann M."/>
            <person name="Lu M."/>
            <person name="Nolan M."/>
            <person name="Lapidus A."/>
            <person name="Lucas S."/>
            <person name="Hammon N."/>
            <person name="Deshpande S."/>
            <person name="Cheng J.F."/>
            <person name="Tapia R."/>
            <person name="Han C."/>
            <person name="Goodwin L."/>
            <person name="Pitluck S."/>
            <person name="Liolios K."/>
            <person name="Pagani I."/>
            <person name="Ivanova N."/>
            <person name="Ovchinikova G."/>
            <person name="Pati A."/>
            <person name="Chen A."/>
            <person name="Palaniappan K."/>
            <person name="Land M."/>
            <person name="Hauser L."/>
            <person name="Jeffries C.D."/>
            <person name="Detter J.C."/>
            <person name="Brambilla E.M."/>
            <person name="Rohde M."/>
            <person name="Spring S."/>
            <person name="Goker M."/>
            <person name="Woyke T."/>
            <person name="Bristow J."/>
            <person name="Eisen J.A."/>
            <person name="Markowitz V."/>
            <person name="Hugenholtz P."/>
            <person name="Kyrpides N.C."/>
            <person name="Klenk H.P."/>
            <person name="Mavromatis K."/>
        </authorList>
    </citation>
    <scope>NUCLEOTIDE SEQUENCE [LARGE SCALE GENOMIC DNA]</scope>
    <source>
        <strain evidence="2">ATCC 700847 / DSM 10411 / MH2</strain>
    </source>
</reference>
<dbReference type="STRING" id="760142.Hipma_0903"/>
<accession>F2LVT9</accession>
<dbReference type="HOGENOM" id="CLU_2632306_0_0_7"/>
<dbReference type="eggNOG" id="ENOG50337ZB">
    <property type="taxonomic scope" value="Bacteria"/>
</dbReference>
<gene>
    <name evidence="1" type="ordered locus">Hipma_0903</name>
</gene>